<gene>
    <name evidence="1" type="ORF">GWK47_005882</name>
</gene>
<dbReference type="AlphaFoldDB" id="A0A8J4YEC3"/>
<dbReference type="OrthoDB" id="6345950at2759"/>
<organism evidence="1 2">
    <name type="scientific">Chionoecetes opilio</name>
    <name type="common">Atlantic snow crab</name>
    <name type="synonym">Cancer opilio</name>
    <dbReference type="NCBI Taxonomy" id="41210"/>
    <lineage>
        <taxon>Eukaryota</taxon>
        <taxon>Metazoa</taxon>
        <taxon>Ecdysozoa</taxon>
        <taxon>Arthropoda</taxon>
        <taxon>Crustacea</taxon>
        <taxon>Multicrustacea</taxon>
        <taxon>Malacostraca</taxon>
        <taxon>Eumalacostraca</taxon>
        <taxon>Eucarida</taxon>
        <taxon>Decapoda</taxon>
        <taxon>Pleocyemata</taxon>
        <taxon>Brachyura</taxon>
        <taxon>Eubrachyura</taxon>
        <taxon>Majoidea</taxon>
        <taxon>Majidae</taxon>
        <taxon>Chionoecetes</taxon>
    </lineage>
</organism>
<proteinExistence type="predicted"/>
<accession>A0A8J4YEC3</accession>
<evidence type="ECO:0000313" key="1">
    <source>
        <dbReference type="EMBL" id="KAG0722654.1"/>
    </source>
</evidence>
<sequence length="652" mass="74196">MTSGSLEAKVLMTQPAIPLAFLTVSVMWCQKEPSPLSTGVGPQWVEVRPAPPRPAPPRPAKHVITVIIKKNLKICDRNGMELPDEVASPLGRTPDSLSKQAARGLANQLIQTTLPAITKYWEGNIRPKENIKYPRKKFPNKRTLIKHLQSVQEWYNNNESLSGHESYLRQLVSVACAEALPLLVAKDDCELLFMLTLQLMFCQEAGFFSQSRKFYDAKVSRSYAEFLQFFVPFEIESLYTTCINFQNQMPIVVILKNSPYMKDVHLYKNLSDHVLTQLRKHCSDVETITLSGHNVVSEEYLFRTFFNGMDKEQVVQLIDKKEEMKVTFSELKQLNMLMDLNCDDVMFFIQYYYTGIKTTWTKCVAENWLSPLLLSSLIGPPFCLKGRGDFYLDILELTIKKNTLDMWAFHEPPVVFPIVKHVSIFHSFHGVEPQQLGVKIKDIVERLRCTSFSHSAPPVEDLDTLTVCVPTLETFGVPFSEMHLSTFEVVDAKILFQCLNLCPNLQVFSVHASRIEMNSDCAFNALNTLTKLSSLGMSVKSMDRCDVSCLTQLISAAPNLRTIELFGANLQTVVHDLALSGVLCRIKIISLHKNISWFTEEDLQFCISLGKNMASISVMMLNPILKQTLYQIKSYFSNTQLKVIHRYKMLIK</sequence>
<name>A0A8J4YEC3_CHIOP</name>
<evidence type="ECO:0000313" key="2">
    <source>
        <dbReference type="Proteomes" id="UP000770661"/>
    </source>
</evidence>
<dbReference type="Proteomes" id="UP000770661">
    <property type="component" value="Unassembled WGS sequence"/>
</dbReference>
<comment type="caution">
    <text evidence="1">The sequence shown here is derived from an EMBL/GenBank/DDBJ whole genome shotgun (WGS) entry which is preliminary data.</text>
</comment>
<protein>
    <submittedName>
        <fullName evidence="1">Uncharacterized protein</fullName>
    </submittedName>
</protein>
<dbReference type="SUPFAM" id="SSF52047">
    <property type="entry name" value="RNI-like"/>
    <property type="match status" value="1"/>
</dbReference>
<reference evidence="1" key="1">
    <citation type="submission" date="2020-07" db="EMBL/GenBank/DDBJ databases">
        <title>The High-quality genome of the commercially important snow crab, Chionoecetes opilio.</title>
        <authorList>
            <person name="Jeong J.-H."/>
            <person name="Ryu S."/>
        </authorList>
    </citation>
    <scope>NUCLEOTIDE SEQUENCE</scope>
    <source>
        <strain evidence="1">MADBK_172401_WGS</strain>
        <tissue evidence="1">Digestive gland</tissue>
    </source>
</reference>
<keyword evidence="2" id="KW-1185">Reference proteome</keyword>
<dbReference type="EMBL" id="JACEEZ010009214">
    <property type="protein sequence ID" value="KAG0722654.1"/>
    <property type="molecule type" value="Genomic_DNA"/>
</dbReference>
<dbReference type="Gene3D" id="3.80.10.10">
    <property type="entry name" value="Ribonuclease Inhibitor"/>
    <property type="match status" value="1"/>
</dbReference>
<dbReference type="InterPro" id="IPR032675">
    <property type="entry name" value="LRR_dom_sf"/>
</dbReference>